<evidence type="ECO:0000259" key="2">
    <source>
        <dbReference type="Pfam" id="PF13739"/>
    </source>
</evidence>
<dbReference type="InterPro" id="IPR025303">
    <property type="entry name" value="PdaC"/>
</dbReference>
<feature type="region of interest" description="Disordered" evidence="1">
    <location>
        <begin position="1"/>
        <end position="48"/>
    </location>
</feature>
<evidence type="ECO:0000313" key="3">
    <source>
        <dbReference type="EMBL" id="MXP27521.1"/>
    </source>
</evidence>
<dbReference type="AlphaFoldDB" id="A0A845AEY8"/>
<gene>
    <name evidence="3" type="ORF">GRI58_01635</name>
</gene>
<comment type="caution">
    <text evidence="3">The sequence shown here is derived from an EMBL/GenBank/DDBJ whole genome shotgun (WGS) entry which is preliminary data.</text>
</comment>
<dbReference type="Pfam" id="PF13739">
    <property type="entry name" value="PdaC"/>
    <property type="match status" value="1"/>
</dbReference>
<name>A0A845AEY8_9SPHN</name>
<reference evidence="3 4" key="1">
    <citation type="submission" date="2019-12" db="EMBL/GenBank/DDBJ databases">
        <title>Genomic-based taxomic classification of the family Erythrobacteraceae.</title>
        <authorList>
            <person name="Xu L."/>
        </authorList>
    </citation>
    <scope>NUCLEOTIDE SEQUENCE [LARGE SCALE GENOMIC DNA]</scope>
    <source>
        <strain evidence="3 4">KEMB 9005-328</strain>
    </source>
</reference>
<protein>
    <recommendedName>
        <fullName evidence="2">Deacetylase PdaC domain-containing protein</fullName>
    </recommendedName>
</protein>
<dbReference type="Proteomes" id="UP000439780">
    <property type="component" value="Unassembled WGS sequence"/>
</dbReference>
<keyword evidence="4" id="KW-1185">Reference proteome</keyword>
<dbReference type="OrthoDB" id="4760806at2"/>
<organism evidence="3 4">
    <name type="scientific">Qipengyuania algicida</name>
    <dbReference type="NCBI Taxonomy" id="1836209"/>
    <lineage>
        <taxon>Bacteria</taxon>
        <taxon>Pseudomonadati</taxon>
        <taxon>Pseudomonadota</taxon>
        <taxon>Alphaproteobacteria</taxon>
        <taxon>Sphingomonadales</taxon>
        <taxon>Erythrobacteraceae</taxon>
        <taxon>Qipengyuania</taxon>
    </lineage>
</organism>
<dbReference type="Gene3D" id="3.30.565.40">
    <property type="entry name" value="Fervidobacterium nodosum Rt17-B1 like"/>
    <property type="match status" value="1"/>
</dbReference>
<dbReference type="RefSeq" id="WP_160751802.1">
    <property type="nucleotide sequence ID" value="NZ_WTYA01000001.1"/>
</dbReference>
<feature type="compositionally biased region" description="Low complexity" evidence="1">
    <location>
        <begin position="14"/>
        <end position="31"/>
    </location>
</feature>
<proteinExistence type="predicted"/>
<dbReference type="EMBL" id="WTYA01000001">
    <property type="protein sequence ID" value="MXP27521.1"/>
    <property type="molecule type" value="Genomic_DNA"/>
</dbReference>
<accession>A0A845AEY8</accession>
<evidence type="ECO:0000256" key="1">
    <source>
        <dbReference type="SAM" id="MobiDB-lite"/>
    </source>
</evidence>
<feature type="domain" description="Deacetylase PdaC" evidence="2">
    <location>
        <begin position="52"/>
        <end position="135"/>
    </location>
</feature>
<evidence type="ECO:0000313" key="4">
    <source>
        <dbReference type="Proteomes" id="UP000439780"/>
    </source>
</evidence>
<sequence length="263" mass="28081">MKKQTAVAPDHGRSVAAQATASAVKQAAADAKPVDFTDNETAPGKVEGSRRFSYSWPAAVSAIPKLAALLTRERDKALASQKAQWNQALASTPDDCASCRSFGTKNEWQVVADLPQWLSLSDLAYVYSGGAHGMTGLSSLVWDKRVGRAVTGKEMFRSPGALERALGPTLCEKLDKARAKKRGEPIPKPSGSDDFLNGCPHLDEATILPGSSGGEKFDRIGIWFGPYVAGPYAEGSYELTFPVDSAIIDAVKPEYASAFTISR</sequence>